<dbReference type="EMBL" id="QPJD01000021">
    <property type="protein sequence ID" value="RCW41785.1"/>
    <property type="molecule type" value="Genomic_DNA"/>
</dbReference>
<proteinExistence type="predicted"/>
<name>A0A368VM20_9BACL</name>
<evidence type="ECO:0000313" key="1">
    <source>
        <dbReference type="EMBL" id="RCW41785.1"/>
    </source>
</evidence>
<comment type="caution">
    <text evidence="1">The sequence shown here is derived from an EMBL/GenBank/DDBJ whole genome shotgun (WGS) entry which is preliminary data.</text>
</comment>
<dbReference type="AlphaFoldDB" id="A0A368VM20"/>
<evidence type="ECO:0000313" key="2">
    <source>
        <dbReference type="Proteomes" id="UP000252415"/>
    </source>
</evidence>
<reference evidence="1 2" key="1">
    <citation type="submission" date="2018-07" db="EMBL/GenBank/DDBJ databases">
        <title>Genomic Encyclopedia of Type Strains, Phase III (KMG-III): the genomes of soil and plant-associated and newly described type strains.</title>
        <authorList>
            <person name="Whitman W."/>
        </authorList>
    </citation>
    <scope>NUCLEOTIDE SEQUENCE [LARGE SCALE GENOMIC DNA]</scope>
    <source>
        <strain evidence="1 2">CECT 7506</strain>
    </source>
</reference>
<protein>
    <submittedName>
        <fullName evidence="1">Uncharacterized protein</fullName>
    </submittedName>
</protein>
<keyword evidence="2" id="KW-1185">Reference proteome</keyword>
<accession>A0A368VM20</accession>
<sequence>MLDIQEDFIVETFELIAIEIMYQRQTKPLTFTSAELVRVTEYGDRLWYVDINGVADREMLRWFGQSEDISIQLTAVANSGQTFRGSGYLHPNEPHQAAAIRGDGELFEQ</sequence>
<gene>
    <name evidence="1" type="ORF">DFP97_12168</name>
</gene>
<dbReference type="Proteomes" id="UP000252415">
    <property type="component" value="Unassembled WGS sequence"/>
</dbReference>
<organism evidence="1 2">
    <name type="scientific">Paenibacillus prosopidis</name>
    <dbReference type="NCBI Taxonomy" id="630520"/>
    <lineage>
        <taxon>Bacteria</taxon>
        <taxon>Bacillati</taxon>
        <taxon>Bacillota</taxon>
        <taxon>Bacilli</taxon>
        <taxon>Bacillales</taxon>
        <taxon>Paenibacillaceae</taxon>
        <taxon>Paenibacillus</taxon>
    </lineage>
</organism>